<evidence type="ECO:0000256" key="5">
    <source>
        <dbReference type="ARBA" id="ARBA00023136"/>
    </source>
</evidence>
<evidence type="ECO:0000313" key="9">
    <source>
        <dbReference type="Proteomes" id="UP001470230"/>
    </source>
</evidence>
<keyword evidence="5" id="KW-0472">Membrane</keyword>
<dbReference type="Pfam" id="PF07970">
    <property type="entry name" value="COPIIcoated_ERV"/>
    <property type="match status" value="1"/>
</dbReference>
<dbReference type="Pfam" id="PF13850">
    <property type="entry name" value="ERGIC_N"/>
    <property type="match status" value="1"/>
</dbReference>
<dbReference type="InterPro" id="IPR039542">
    <property type="entry name" value="Erv_N"/>
</dbReference>
<sequence length="355" mass="39327">MNRLDFFPKFIDPAMIKKTNFGAIISILMVSTAAALCLSETKNYLRPSTKEQLVSVSDLRGALSELVISFNFTISVPCVLLHLDVFDIMGTSNNDQAKKSLFKTRVDAFGKEIIPSAVAPKCGSCYGAESPTRKCCNTCEEVLSAYQEKPWGIEKFTNWSQCIEEGIKLDGSERCRAYGSLNINAIEGTFHLAPGINVLNQARHIHDFTPIMNHLNLSHEIDHVTFGASFGQSPLDNTRVVQTKQGMFHYRYNLKAIPTVITTSNGKTTRGFQYTVNFAEIPVNTVQGRFGPGIFFVYNFAPVAVVSSPDRSSFPIYVARCVSIIGGIFMLGRLIDSFGYRLNTLEGKMRIGKAE</sequence>
<comment type="similarity">
    <text evidence="2">Belongs to the ERGIC family.</text>
</comment>
<evidence type="ECO:0000256" key="1">
    <source>
        <dbReference type="ARBA" id="ARBA00004141"/>
    </source>
</evidence>
<accession>A0ABR2JDB4</accession>
<evidence type="ECO:0000313" key="8">
    <source>
        <dbReference type="EMBL" id="KAK8875751.1"/>
    </source>
</evidence>
<evidence type="ECO:0000259" key="6">
    <source>
        <dbReference type="Pfam" id="PF07970"/>
    </source>
</evidence>
<evidence type="ECO:0000256" key="2">
    <source>
        <dbReference type="ARBA" id="ARBA00005648"/>
    </source>
</evidence>
<dbReference type="InterPro" id="IPR045888">
    <property type="entry name" value="Erv"/>
</dbReference>
<organism evidence="8 9">
    <name type="scientific">Tritrichomonas musculus</name>
    <dbReference type="NCBI Taxonomy" id="1915356"/>
    <lineage>
        <taxon>Eukaryota</taxon>
        <taxon>Metamonada</taxon>
        <taxon>Parabasalia</taxon>
        <taxon>Tritrichomonadida</taxon>
        <taxon>Tritrichomonadidae</taxon>
        <taxon>Tritrichomonas</taxon>
    </lineage>
</organism>
<dbReference type="EMBL" id="JAPFFF010000012">
    <property type="protein sequence ID" value="KAK8875751.1"/>
    <property type="molecule type" value="Genomic_DNA"/>
</dbReference>
<evidence type="ECO:0000256" key="3">
    <source>
        <dbReference type="ARBA" id="ARBA00022692"/>
    </source>
</evidence>
<dbReference type="InterPro" id="IPR012936">
    <property type="entry name" value="Erv_C"/>
</dbReference>
<protein>
    <submittedName>
        <fullName evidence="8">Endoplasmic reticulum-Golgi intermediate compartment protein 3</fullName>
    </submittedName>
</protein>
<proteinExistence type="inferred from homology"/>
<evidence type="ECO:0000256" key="4">
    <source>
        <dbReference type="ARBA" id="ARBA00022989"/>
    </source>
</evidence>
<keyword evidence="9" id="KW-1185">Reference proteome</keyword>
<gene>
    <name evidence="8" type="ORF">M9Y10_005926</name>
</gene>
<comment type="caution">
    <text evidence="8">The sequence shown here is derived from an EMBL/GenBank/DDBJ whole genome shotgun (WGS) entry which is preliminary data.</text>
</comment>
<comment type="subcellular location">
    <subcellularLocation>
        <location evidence="1">Membrane</location>
        <topology evidence="1">Multi-pass membrane protein</topology>
    </subcellularLocation>
</comment>
<keyword evidence="4" id="KW-1133">Transmembrane helix</keyword>
<reference evidence="8 9" key="1">
    <citation type="submission" date="2024-04" db="EMBL/GenBank/DDBJ databases">
        <title>Tritrichomonas musculus Genome.</title>
        <authorList>
            <person name="Alves-Ferreira E."/>
            <person name="Grigg M."/>
            <person name="Lorenzi H."/>
            <person name="Galac M."/>
        </authorList>
    </citation>
    <scope>NUCLEOTIDE SEQUENCE [LARGE SCALE GENOMIC DNA]</scope>
    <source>
        <strain evidence="8 9">EAF2021</strain>
    </source>
</reference>
<keyword evidence="3" id="KW-0812">Transmembrane</keyword>
<feature type="domain" description="Endoplasmic reticulum vesicle transporter N-terminal" evidence="7">
    <location>
        <begin position="2"/>
        <end position="92"/>
    </location>
</feature>
<dbReference type="PANTHER" id="PTHR10984:SF25">
    <property type="entry name" value="ENDOPLASMIC RETICULUM-GOLGI INTERMEDIATE COMPARTMENT PROTEIN 3"/>
    <property type="match status" value="1"/>
</dbReference>
<dbReference type="Proteomes" id="UP001470230">
    <property type="component" value="Unassembled WGS sequence"/>
</dbReference>
<evidence type="ECO:0000259" key="7">
    <source>
        <dbReference type="Pfam" id="PF13850"/>
    </source>
</evidence>
<name>A0ABR2JDB4_9EUKA</name>
<feature type="domain" description="Endoplasmic reticulum vesicle transporter C-terminal" evidence="6">
    <location>
        <begin position="125"/>
        <end position="336"/>
    </location>
</feature>
<dbReference type="PANTHER" id="PTHR10984">
    <property type="entry name" value="ENDOPLASMIC RETICULUM-GOLGI INTERMEDIATE COMPARTMENT PROTEIN"/>
    <property type="match status" value="1"/>
</dbReference>